<protein>
    <submittedName>
        <fullName evidence="3">Uncharacterized protein</fullName>
    </submittedName>
</protein>
<evidence type="ECO:0000256" key="2">
    <source>
        <dbReference type="SAM" id="MobiDB-lite"/>
    </source>
</evidence>
<evidence type="ECO:0000256" key="1">
    <source>
        <dbReference type="SAM" id="Coils"/>
    </source>
</evidence>
<evidence type="ECO:0000313" key="4">
    <source>
        <dbReference type="Proteomes" id="UP001633002"/>
    </source>
</evidence>
<comment type="caution">
    <text evidence="3">The sequence shown here is derived from an EMBL/GenBank/DDBJ whole genome shotgun (WGS) entry which is preliminary data.</text>
</comment>
<dbReference type="AlphaFoldDB" id="A0ABD3HAM3"/>
<accession>A0ABD3HAM3</accession>
<organism evidence="3 4">
    <name type="scientific">Riccia sorocarpa</name>
    <dbReference type="NCBI Taxonomy" id="122646"/>
    <lineage>
        <taxon>Eukaryota</taxon>
        <taxon>Viridiplantae</taxon>
        <taxon>Streptophyta</taxon>
        <taxon>Embryophyta</taxon>
        <taxon>Marchantiophyta</taxon>
        <taxon>Marchantiopsida</taxon>
        <taxon>Marchantiidae</taxon>
        <taxon>Marchantiales</taxon>
        <taxon>Ricciaceae</taxon>
        <taxon>Riccia</taxon>
    </lineage>
</organism>
<reference evidence="3 4" key="1">
    <citation type="submission" date="2024-09" db="EMBL/GenBank/DDBJ databases">
        <title>Chromosome-scale assembly of Riccia sorocarpa.</title>
        <authorList>
            <person name="Paukszto L."/>
        </authorList>
    </citation>
    <scope>NUCLEOTIDE SEQUENCE [LARGE SCALE GENOMIC DNA]</scope>
    <source>
        <strain evidence="3">LP-2024</strain>
        <tissue evidence="3">Aerial parts of the thallus</tissue>
    </source>
</reference>
<feature type="region of interest" description="Disordered" evidence="2">
    <location>
        <begin position="619"/>
        <end position="775"/>
    </location>
</feature>
<feature type="coiled-coil region" evidence="1">
    <location>
        <begin position="272"/>
        <end position="299"/>
    </location>
</feature>
<keyword evidence="1" id="KW-0175">Coiled coil</keyword>
<feature type="compositionally biased region" description="Basic and acidic residues" evidence="2">
    <location>
        <begin position="727"/>
        <end position="743"/>
    </location>
</feature>
<name>A0ABD3HAM3_9MARC</name>
<sequence>MKATMRNTPKQKEKGKKGREDGKPPAKKKQKKDHGRESHDIHESDANVDEMLDKILRDRAKINQVAGELIFTDKELKAIGATNLQYLSYCYPLGLSMVVQEELRAALLDAEVYFYAVSGQHSAYAQNVLQGLVEVPEAVKDNNKMRWSRILDGKAKIVDLCKISHVGNEQNVLSHFESSFIELMIQARNQWVHSGSPDPSSQGSKPTRNYEGFVEIATLTLQRGSLREIKEILLAPDDVWDLFLKVANGWIECKLAHPSGKSDQLMLPKAGDDQYRETMEELEMNRRKMKGNCDKFEKEITRKELSKDYNVTKKFLKEVLSLLSEKDVAELKRNVKWKGVPTVLENKLLALYREATKEKFSKRKVPYSIVETCGDLTSSKLPVDISAPELVFADLTSSPDWNQATFEDAITELKASFKKFESIGPKITFCCYIGFYEPENAKEKTKHPVIGQIFLKVVVLITAEGKEFLNCPVEKKINLSCRKVSLGSDYYMRDAEGDSEGQKEAWILKHAPTWHMVEGNGLPTKGRVQIYSKRPDDVELMISNWSSRGGVIIDIFSGGVVLRAALKASREVVAFSRSPQESTFLKEFVKLLRAYCKYTDSWVVAYRVAIKQAKVLKKKRKEDQKRVKTPAGCSGDEQGSGEQEEGNFSEGKPENLNEDPMAEITSKDRGMSETPSDKHDIPSVNENGPAMDTGEDEEQGSGEQEEEGNFSEGKPENLNEDPMVETTSKDRGMSETRSDKHDIPSVNENGPDMDTREDEYPIAYGSEKDAEGKDKDLVEENTEVKIENVSLEIGHGNNNASEEDEVNSEQVSVQNVATDTSQIQVYPEGKVEEVVEEETIEHLVI</sequence>
<feature type="region of interest" description="Disordered" evidence="2">
    <location>
        <begin position="1"/>
        <end position="46"/>
    </location>
</feature>
<dbReference type="EMBL" id="JBJQOH010000004">
    <property type="protein sequence ID" value="KAL3687116.1"/>
    <property type="molecule type" value="Genomic_DNA"/>
</dbReference>
<dbReference type="Proteomes" id="UP001633002">
    <property type="component" value="Unassembled WGS sequence"/>
</dbReference>
<feature type="compositionally biased region" description="Basic and acidic residues" evidence="2">
    <location>
        <begin position="766"/>
        <end position="775"/>
    </location>
</feature>
<gene>
    <name evidence="3" type="ORF">R1sor_013425</name>
</gene>
<feature type="compositionally biased region" description="Basic and acidic residues" evidence="2">
    <location>
        <begin position="665"/>
        <end position="681"/>
    </location>
</feature>
<feature type="compositionally biased region" description="Basic and acidic residues" evidence="2">
    <location>
        <begin position="34"/>
        <end position="46"/>
    </location>
</feature>
<feature type="compositionally biased region" description="Acidic residues" evidence="2">
    <location>
        <begin position="693"/>
        <end position="709"/>
    </location>
</feature>
<evidence type="ECO:0000313" key="3">
    <source>
        <dbReference type="EMBL" id="KAL3687116.1"/>
    </source>
</evidence>
<proteinExistence type="predicted"/>
<keyword evidence="4" id="KW-1185">Reference proteome</keyword>